<evidence type="ECO:0000313" key="1">
    <source>
        <dbReference type="EMBL" id="PTX49667.1"/>
    </source>
</evidence>
<organism evidence="1 2">
    <name type="scientific">Allosediminivita pacifica</name>
    <dbReference type="NCBI Taxonomy" id="1267769"/>
    <lineage>
        <taxon>Bacteria</taxon>
        <taxon>Pseudomonadati</taxon>
        <taxon>Pseudomonadota</taxon>
        <taxon>Alphaproteobacteria</taxon>
        <taxon>Rhodobacterales</taxon>
        <taxon>Paracoccaceae</taxon>
        <taxon>Allosediminivita</taxon>
    </lineage>
</organism>
<accession>A0A2T6B0S6</accession>
<keyword evidence="2" id="KW-1185">Reference proteome</keyword>
<protein>
    <submittedName>
        <fullName evidence="1">Uncharacterized protein</fullName>
    </submittedName>
</protein>
<gene>
    <name evidence="1" type="ORF">C8N44_10643</name>
</gene>
<sequence>MSSSFCMTPKHVGMCMSSLTQGVWELFAKWIEKTWRIRLTYMWAKESGIAGGSWV</sequence>
<name>A0A2T6B0S6_9RHOB</name>
<dbReference type="EMBL" id="QBKN01000006">
    <property type="protein sequence ID" value="PTX49667.1"/>
    <property type="molecule type" value="Genomic_DNA"/>
</dbReference>
<comment type="caution">
    <text evidence="1">The sequence shown here is derived from an EMBL/GenBank/DDBJ whole genome shotgun (WGS) entry which is preliminary data.</text>
</comment>
<reference evidence="1 2" key="1">
    <citation type="submission" date="2018-04" db="EMBL/GenBank/DDBJ databases">
        <title>Genomic Encyclopedia of Archaeal and Bacterial Type Strains, Phase II (KMG-II): from individual species to whole genera.</title>
        <authorList>
            <person name="Goeker M."/>
        </authorList>
    </citation>
    <scope>NUCLEOTIDE SEQUENCE [LARGE SCALE GENOMIC DNA]</scope>
    <source>
        <strain evidence="1 2">DSM 29329</strain>
    </source>
</reference>
<proteinExistence type="predicted"/>
<evidence type="ECO:0000313" key="2">
    <source>
        <dbReference type="Proteomes" id="UP000244069"/>
    </source>
</evidence>
<dbReference type="AlphaFoldDB" id="A0A2T6B0S6"/>
<dbReference type="Proteomes" id="UP000244069">
    <property type="component" value="Unassembled WGS sequence"/>
</dbReference>